<evidence type="ECO:0000256" key="1">
    <source>
        <dbReference type="SAM" id="SignalP"/>
    </source>
</evidence>
<dbReference type="EMBL" id="JBHSRF010000024">
    <property type="protein sequence ID" value="MFC6083086.1"/>
    <property type="molecule type" value="Genomic_DNA"/>
</dbReference>
<proteinExistence type="predicted"/>
<dbReference type="Gene3D" id="1.20.1260.10">
    <property type="match status" value="1"/>
</dbReference>
<sequence>MRRIAPLAAAAVLAAAAGCGTATASPGAAPPGRPTPGAFAREASAAFNDADVAFLQMMIPHHRQGMRMAGLAAERATRPDVRALGAAVAATQGDEVRDMTMWLLGWRRPLDAAPHAHDEHARLHATDPAGIDALGRLTGARFEQTFLNMLIAHQHNAVEMARTETRTGVSPEAKDLARRIDLSRTAQIRQMLGQLGTG</sequence>
<name>A0ABW1NIR1_9ACTN</name>
<dbReference type="PROSITE" id="PS51257">
    <property type="entry name" value="PROKAR_LIPOPROTEIN"/>
    <property type="match status" value="1"/>
</dbReference>
<keyword evidence="1" id="KW-0732">Signal</keyword>
<reference evidence="4" key="1">
    <citation type="journal article" date="2019" name="Int. J. Syst. Evol. Microbiol.">
        <title>The Global Catalogue of Microorganisms (GCM) 10K type strain sequencing project: providing services to taxonomists for standard genome sequencing and annotation.</title>
        <authorList>
            <consortium name="The Broad Institute Genomics Platform"/>
            <consortium name="The Broad Institute Genome Sequencing Center for Infectious Disease"/>
            <person name="Wu L."/>
            <person name="Ma J."/>
        </authorList>
    </citation>
    <scope>NUCLEOTIDE SEQUENCE [LARGE SCALE GENOMIC DNA]</scope>
    <source>
        <strain evidence="4">JCM 30346</strain>
    </source>
</reference>
<feature type="chain" id="PRO_5047225913" evidence="1">
    <location>
        <begin position="25"/>
        <end position="198"/>
    </location>
</feature>
<feature type="domain" description="DUF305" evidence="2">
    <location>
        <begin position="51"/>
        <end position="192"/>
    </location>
</feature>
<evidence type="ECO:0000259" key="2">
    <source>
        <dbReference type="Pfam" id="PF03713"/>
    </source>
</evidence>
<dbReference type="InterPro" id="IPR005183">
    <property type="entry name" value="DUF305_CopM-like"/>
</dbReference>
<dbReference type="PANTHER" id="PTHR36933:SF1">
    <property type="entry name" value="SLL0788 PROTEIN"/>
    <property type="match status" value="1"/>
</dbReference>
<comment type="caution">
    <text evidence="3">The sequence shown here is derived from an EMBL/GenBank/DDBJ whole genome shotgun (WGS) entry which is preliminary data.</text>
</comment>
<dbReference type="InterPro" id="IPR012347">
    <property type="entry name" value="Ferritin-like"/>
</dbReference>
<keyword evidence="4" id="KW-1185">Reference proteome</keyword>
<dbReference type="PANTHER" id="PTHR36933">
    <property type="entry name" value="SLL0788 PROTEIN"/>
    <property type="match status" value="1"/>
</dbReference>
<dbReference type="RefSeq" id="WP_380754432.1">
    <property type="nucleotide sequence ID" value="NZ_JBHSRF010000024.1"/>
</dbReference>
<gene>
    <name evidence="3" type="ORF">ACFP1K_18080</name>
</gene>
<accession>A0ABW1NIR1</accession>
<protein>
    <submittedName>
        <fullName evidence="3">DUF305 domain-containing protein</fullName>
    </submittedName>
</protein>
<feature type="signal peptide" evidence="1">
    <location>
        <begin position="1"/>
        <end position="24"/>
    </location>
</feature>
<evidence type="ECO:0000313" key="4">
    <source>
        <dbReference type="Proteomes" id="UP001596137"/>
    </source>
</evidence>
<dbReference type="Pfam" id="PF03713">
    <property type="entry name" value="DUF305"/>
    <property type="match status" value="1"/>
</dbReference>
<organism evidence="3 4">
    <name type="scientific">Sphaerisporangium aureirubrum</name>
    <dbReference type="NCBI Taxonomy" id="1544736"/>
    <lineage>
        <taxon>Bacteria</taxon>
        <taxon>Bacillati</taxon>
        <taxon>Actinomycetota</taxon>
        <taxon>Actinomycetes</taxon>
        <taxon>Streptosporangiales</taxon>
        <taxon>Streptosporangiaceae</taxon>
        <taxon>Sphaerisporangium</taxon>
    </lineage>
</organism>
<evidence type="ECO:0000313" key="3">
    <source>
        <dbReference type="EMBL" id="MFC6083086.1"/>
    </source>
</evidence>
<dbReference type="Proteomes" id="UP001596137">
    <property type="component" value="Unassembled WGS sequence"/>
</dbReference>